<evidence type="ECO:0000256" key="1">
    <source>
        <dbReference type="SAM" id="MobiDB-lite"/>
    </source>
</evidence>
<name>A0ABW5XQ11_9SPHI</name>
<organism evidence="2 3">
    <name type="scientific">Mucilaginibacter antarcticus</name>
    <dbReference type="NCBI Taxonomy" id="1855725"/>
    <lineage>
        <taxon>Bacteria</taxon>
        <taxon>Pseudomonadati</taxon>
        <taxon>Bacteroidota</taxon>
        <taxon>Sphingobacteriia</taxon>
        <taxon>Sphingobacteriales</taxon>
        <taxon>Sphingobacteriaceae</taxon>
        <taxon>Mucilaginibacter</taxon>
    </lineage>
</organism>
<sequence length="59" mass="6594">MKTQDFKNNNNNQGSTTADRNFTDQRERLKQQGVSNGGGQPSFTTSSKDSAHKPQHKKD</sequence>
<dbReference type="RefSeq" id="WP_377127247.1">
    <property type="nucleotide sequence ID" value="NZ_JBHUON010000012.1"/>
</dbReference>
<reference evidence="3" key="1">
    <citation type="journal article" date="2019" name="Int. J. Syst. Evol. Microbiol.">
        <title>The Global Catalogue of Microorganisms (GCM) 10K type strain sequencing project: providing services to taxonomists for standard genome sequencing and annotation.</title>
        <authorList>
            <consortium name="The Broad Institute Genomics Platform"/>
            <consortium name="The Broad Institute Genome Sequencing Center for Infectious Disease"/>
            <person name="Wu L."/>
            <person name="Ma J."/>
        </authorList>
    </citation>
    <scope>NUCLEOTIDE SEQUENCE [LARGE SCALE GENOMIC DNA]</scope>
    <source>
        <strain evidence="3">KCTC 52232</strain>
    </source>
</reference>
<proteinExistence type="predicted"/>
<comment type="caution">
    <text evidence="2">The sequence shown here is derived from an EMBL/GenBank/DDBJ whole genome shotgun (WGS) entry which is preliminary data.</text>
</comment>
<feature type="region of interest" description="Disordered" evidence="1">
    <location>
        <begin position="1"/>
        <end position="59"/>
    </location>
</feature>
<keyword evidence="3" id="KW-1185">Reference proteome</keyword>
<dbReference type="Proteomes" id="UP001597601">
    <property type="component" value="Unassembled WGS sequence"/>
</dbReference>
<evidence type="ECO:0000313" key="2">
    <source>
        <dbReference type="EMBL" id="MFD2865252.1"/>
    </source>
</evidence>
<accession>A0ABW5XQ11</accession>
<protein>
    <recommendedName>
        <fullName evidence="4">Small, acid-soluble spore protein gamma-type</fullName>
    </recommendedName>
</protein>
<feature type="compositionally biased region" description="Basic and acidic residues" evidence="1">
    <location>
        <begin position="21"/>
        <end position="30"/>
    </location>
</feature>
<gene>
    <name evidence="2" type="ORF">ACFSYC_11195</name>
</gene>
<evidence type="ECO:0008006" key="4">
    <source>
        <dbReference type="Google" id="ProtNLM"/>
    </source>
</evidence>
<feature type="compositionally biased region" description="Polar residues" evidence="1">
    <location>
        <begin position="1"/>
        <end position="20"/>
    </location>
</feature>
<evidence type="ECO:0000313" key="3">
    <source>
        <dbReference type="Proteomes" id="UP001597601"/>
    </source>
</evidence>
<dbReference type="EMBL" id="JBHUON010000012">
    <property type="protein sequence ID" value="MFD2865252.1"/>
    <property type="molecule type" value="Genomic_DNA"/>
</dbReference>